<name>A0AAV2R7S2_MEGNR</name>
<feature type="region of interest" description="Disordered" evidence="1">
    <location>
        <begin position="1"/>
        <end position="69"/>
    </location>
</feature>
<organism evidence="2 3">
    <name type="scientific">Meganyctiphanes norvegica</name>
    <name type="common">Northern krill</name>
    <name type="synonym">Thysanopoda norvegica</name>
    <dbReference type="NCBI Taxonomy" id="48144"/>
    <lineage>
        <taxon>Eukaryota</taxon>
        <taxon>Metazoa</taxon>
        <taxon>Ecdysozoa</taxon>
        <taxon>Arthropoda</taxon>
        <taxon>Crustacea</taxon>
        <taxon>Multicrustacea</taxon>
        <taxon>Malacostraca</taxon>
        <taxon>Eumalacostraca</taxon>
        <taxon>Eucarida</taxon>
        <taxon>Euphausiacea</taxon>
        <taxon>Euphausiidae</taxon>
        <taxon>Meganyctiphanes</taxon>
    </lineage>
</organism>
<reference evidence="2 3" key="1">
    <citation type="submission" date="2024-05" db="EMBL/GenBank/DDBJ databases">
        <authorList>
            <person name="Wallberg A."/>
        </authorList>
    </citation>
    <scope>NUCLEOTIDE SEQUENCE [LARGE SCALE GENOMIC DNA]</scope>
</reference>
<comment type="caution">
    <text evidence="2">The sequence shown here is derived from an EMBL/GenBank/DDBJ whole genome shotgun (WGS) entry which is preliminary data.</text>
</comment>
<protein>
    <submittedName>
        <fullName evidence="2">Uncharacterized protein</fullName>
    </submittedName>
</protein>
<evidence type="ECO:0000313" key="3">
    <source>
        <dbReference type="Proteomes" id="UP001497623"/>
    </source>
</evidence>
<accession>A0AAV2R7S2</accession>
<evidence type="ECO:0000313" key="2">
    <source>
        <dbReference type="EMBL" id="CAL4115799.1"/>
    </source>
</evidence>
<keyword evidence="3" id="KW-1185">Reference proteome</keyword>
<dbReference type="Proteomes" id="UP001497623">
    <property type="component" value="Unassembled WGS sequence"/>
</dbReference>
<feature type="non-terminal residue" evidence="2">
    <location>
        <position position="157"/>
    </location>
</feature>
<evidence type="ECO:0000256" key="1">
    <source>
        <dbReference type="SAM" id="MobiDB-lite"/>
    </source>
</evidence>
<feature type="compositionally biased region" description="Low complexity" evidence="1">
    <location>
        <begin position="106"/>
        <end position="117"/>
    </location>
</feature>
<feature type="region of interest" description="Disordered" evidence="1">
    <location>
        <begin position="106"/>
        <end position="126"/>
    </location>
</feature>
<sequence length="157" mass="16401">MQEKKVSPPPSSVGGPGLGLGSAFAALPPPPPPLPVDQRTHEGHYLWDPSHLHALHAPPPPPPHPGDHWQRKLEERLYGLGGLGHSVSGSLELPLVGGGGGGGRLGTVAPLGTAPGDLPAPPHPPYRIPPYMEHLYQSLHHPTNASFRGISPLEGRG</sequence>
<dbReference type="AlphaFoldDB" id="A0AAV2R7S2"/>
<gene>
    <name evidence="2" type="ORF">MNOR_LOCUS20741</name>
</gene>
<dbReference type="EMBL" id="CAXKWB010016229">
    <property type="protein sequence ID" value="CAL4115799.1"/>
    <property type="molecule type" value="Genomic_DNA"/>
</dbReference>
<proteinExistence type="predicted"/>